<evidence type="ECO:0000256" key="8">
    <source>
        <dbReference type="SAM" id="MobiDB-lite"/>
    </source>
</evidence>
<dbReference type="Gene3D" id="1.10.455.10">
    <property type="entry name" value="Ribosomal protein S7 domain"/>
    <property type="match status" value="1"/>
</dbReference>
<evidence type="ECO:0000256" key="7">
    <source>
        <dbReference type="ARBA" id="ARBA00039306"/>
    </source>
</evidence>
<evidence type="ECO:0000256" key="1">
    <source>
        <dbReference type="ARBA" id="ARBA00004173"/>
    </source>
</evidence>
<sequence>MPPRLNLLLTPRVIAYRSKPAVGVWRAQHASKPQPTIRAVRGFADKSTDLPVSEDDKGPNTDPGAPHVSEEASAMAKATGGSGPDLEQGTPVQEVVKDDKEAFDKLPQVMKDSIRAKTANPKPQTRPYSTSAIRRADLVSQEPAESYLQEGTEVSPPPGLRFELPDLPLPSTSNMEHRYDPVVAQVTNLLMRDGKLSVAQRNMALILQHLRTASPPQVSPTRPLLPGAPPPSHLPLNPALYLTLAIDSVAPLLRIRSQRGAAGGGVALQIPVPLGLRQRRRQAMQWILDAASKKQSRGSGRGGFAQKVAEELVSVVEGRSGVWDRRGAVHKLGVSARANLNFGRKR</sequence>
<dbReference type="InterPro" id="IPR000235">
    <property type="entry name" value="Ribosomal_uS7"/>
</dbReference>
<proteinExistence type="inferred from homology"/>
<keyword evidence="5" id="KW-0687">Ribonucleoprotein</keyword>
<evidence type="ECO:0000256" key="5">
    <source>
        <dbReference type="ARBA" id="ARBA00023274"/>
    </source>
</evidence>
<feature type="region of interest" description="Disordered" evidence="8">
    <location>
        <begin position="27"/>
        <end position="90"/>
    </location>
</feature>
<evidence type="ECO:0000256" key="2">
    <source>
        <dbReference type="ARBA" id="ARBA00007151"/>
    </source>
</evidence>
<dbReference type="SUPFAM" id="SSF47973">
    <property type="entry name" value="Ribosomal protein S7"/>
    <property type="match status" value="1"/>
</dbReference>
<accession>A0A4U0X8N3</accession>
<dbReference type="GO" id="GO:0005840">
    <property type="term" value="C:ribosome"/>
    <property type="evidence" value="ECO:0007669"/>
    <property type="project" value="UniProtKB-KW"/>
</dbReference>
<feature type="domain" description="Small ribosomal subunit protein uS7" evidence="9">
    <location>
        <begin position="179"/>
        <end position="337"/>
    </location>
</feature>
<dbReference type="Proteomes" id="UP000308768">
    <property type="component" value="Unassembled WGS sequence"/>
</dbReference>
<evidence type="ECO:0000313" key="11">
    <source>
        <dbReference type="Proteomes" id="UP000308768"/>
    </source>
</evidence>
<feature type="compositionally biased region" description="Basic and acidic residues" evidence="8">
    <location>
        <begin position="43"/>
        <end position="59"/>
    </location>
</feature>
<dbReference type="InterPro" id="IPR036823">
    <property type="entry name" value="Ribosomal_uS7_dom_sf"/>
</dbReference>
<protein>
    <recommendedName>
        <fullName evidence="7">Small ribosomal subunit protein uS7m</fullName>
    </recommendedName>
</protein>
<gene>
    <name evidence="10" type="ORF">B0A49_08800</name>
</gene>
<evidence type="ECO:0000256" key="3">
    <source>
        <dbReference type="ARBA" id="ARBA00022980"/>
    </source>
</evidence>
<evidence type="ECO:0000256" key="4">
    <source>
        <dbReference type="ARBA" id="ARBA00023128"/>
    </source>
</evidence>
<reference evidence="10 11" key="1">
    <citation type="submission" date="2017-03" db="EMBL/GenBank/DDBJ databases">
        <title>Genomes of endolithic fungi from Antarctica.</title>
        <authorList>
            <person name="Coleine C."/>
            <person name="Masonjones S."/>
            <person name="Stajich J.E."/>
        </authorList>
    </citation>
    <scope>NUCLEOTIDE SEQUENCE [LARGE SCALE GENOMIC DNA]</scope>
    <source>
        <strain evidence="10 11">CCFEE 5187</strain>
    </source>
</reference>
<dbReference type="AlphaFoldDB" id="A0A4U0X8N3"/>
<organism evidence="10 11">
    <name type="scientific">Cryomyces minteri</name>
    <dbReference type="NCBI Taxonomy" id="331657"/>
    <lineage>
        <taxon>Eukaryota</taxon>
        <taxon>Fungi</taxon>
        <taxon>Dikarya</taxon>
        <taxon>Ascomycota</taxon>
        <taxon>Pezizomycotina</taxon>
        <taxon>Dothideomycetes</taxon>
        <taxon>Dothideomycetes incertae sedis</taxon>
        <taxon>Cryomyces</taxon>
    </lineage>
</organism>
<dbReference type="GO" id="GO:0005739">
    <property type="term" value="C:mitochondrion"/>
    <property type="evidence" value="ECO:0007669"/>
    <property type="project" value="UniProtKB-SubCell"/>
</dbReference>
<keyword evidence="4" id="KW-0496">Mitochondrion</keyword>
<dbReference type="PANTHER" id="PTHR11205">
    <property type="entry name" value="RIBOSOMAL PROTEIN S7"/>
    <property type="match status" value="1"/>
</dbReference>
<comment type="similarity">
    <text evidence="2">Belongs to the universal ribosomal protein uS7 family.</text>
</comment>
<evidence type="ECO:0000259" key="9">
    <source>
        <dbReference type="Pfam" id="PF00177"/>
    </source>
</evidence>
<keyword evidence="11" id="KW-1185">Reference proteome</keyword>
<keyword evidence="3" id="KW-0689">Ribosomal protein</keyword>
<evidence type="ECO:0000256" key="6">
    <source>
        <dbReference type="ARBA" id="ARBA00037226"/>
    </source>
</evidence>
<dbReference type="GO" id="GO:1990904">
    <property type="term" value="C:ribonucleoprotein complex"/>
    <property type="evidence" value="ECO:0007669"/>
    <property type="project" value="UniProtKB-KW"/>
</dbReference>
<name>A0A4U0X8N3_9PEZI</name>
<dbReference type="InterPro" id="IPR047988">
    <property type="entry name" value="Ribosomal_uS7m_fungi"/>
</dbReference>
<evidence type="ECO:0000313" key="10">
    <source>
        <dbReference type="EMBL" id="TKA72942.1"/>
    </source>
</evidence>
<comment type="function">
    <text evidence="6">Component of the mitochondrial ribosome (mitoribosome), a dedicated translation machinery responsible for the synthesis of mitochondrial genome-encoded proteins, including at least some of the essential transmembrane subunits of the mitochondrial respiratory chain. The mitoribosomes are attached to the mitochondrial inner membrane and translation products are cotranslationally integrated into the membrane.</text>
</comment>
<dbReference type="STRING" id="331657.A0A4U0X8N3"/>
<comment type="caution">
    <text evidence="10">The sequence shown here is derived from an EMBL/GenBank/DDBJ whole genome shotgun (WGS) entry which is preliminary data.</text>
</comment>
<dbReference type="CDD" id="cd14868">
    <property type="entry name" value="uS7_Mitochondria_Fungi"/>
    <property type="match status" value="1"/>
</dbReference>
<dbReference type="OrthoDB" id="9972728at2759"/>
<dbReference type="FunFam" id="1.10.455.10:FF:000006">
    <property type="entry name" value="37S ribosomal protein S7, mitochondrial"/>
    <property type="match status" value="1"/>
</dbReference>
<dbReference type="InterPro" id="IPR023798">
    <property type="entry name" value="Ribosomal_uS7_dom"/>
</dbReference>
<dbReference type="EMBL" id="NAJN01000462">
    <property type="protein sequence ID" value="TKA72942.1"/>
    <property type="molecule type" value="Genomic_DNA"/>
</dbReference>
<comment type="subcellular location">
    <subcellularLocation>
        <location evidence="1">Mitochondrion</location>
    </subcellularLocation>
</comment>
<dbReference type="Pfam" id="PF00177">
    <property type="entry name" value="Ribosomal_S7"/>
    <property type="match status" value="1"/>
</dbReference>
<dbReference type="GO" id="GO:0006412">
    <property type="term" value="P:translation"/>
    <property type="evidence" value="ECO:0007669"/>
    <property type="project" value="InterPro"/>
</dbReference>